<sequence length="298" mass="33360">MRFAAIDIGSNAVRLLIADVIETEKDLSIKKLSLTRVPIRLGASVFDTGKITSSKAKALAKTMKAFRYLIDVYNVKDFRACATSAMREADNAEEVIEKVHEYSGINIELINGHTEANMIFSTFKTQKLDPMQNYLYIDVGGGSTEITLLKHGKRISARSFKIGTVRILKGKVKPKLWDEMRQWVAKITANETNVTAIGTGGNINRLFKMSKLGYGELMTRDQLEKLHAEIKAMPFKQRIEKLRLRPDRADVIVPAGEIFTTILNVAKIDKMSVPKIGLSDGIALYLYRQHVASIKTKV</sequence>
<dbReference type="EMBL" id="JAAGVY010000027">
    <property type="protein sequence ID" value="NEN24520.1"/>
    <property type="molecule type" value="Genomic_DNA"/>
</dbReference>
<keyword evidence="3" id="KW-1185">Reference proteome</keyword>
<dbReference type="GO" id="GO:0016462">
    <property type="term" value="F:pyrophosphatase activity"/>
    <property type="evidence" value="ECO:0007669"/>
    <property type="project" value="TreeGrafter"/>
</dbReference>
<dbReference type="InterPro" id="IPR003695">
    <property type="entry name" value="Ppx_GppA_N"/>
</dbReference>
<name>A0A7K3WS65_9FLAO</name>
<evidence type="ECO:0000313" key="3">
    <source>
        <dbReference type="Proteomes" id="UP000486602"/>
    </source>
</evidence>
<gene>
    <name evidence="2" type="ORF">G3O08_13515</name>
</gene>
<protein>
    <submittedName>
        <fullName evidence="2">Exopolyphosphatase</fullName>
    </submittedName>
</protein>
<dbReference type="SUPFAM" id="SSF53067">
    <property type="entry name" value="Actin-like ATPase domain"/>
    <property type="match status" value="2"/>
</dbReference>
<dbReference type="InterPro" id="IPR050273">
    <property type="entry name" value="GppA/Ppx_hydrolase"/>
</dbReference>
<proteinExistence type="predicted"/>
<evidence type="ECO:0000313" key="2">
    <source>
        <dbReference type="EMBL" id="NEN24520.1"/>
    </source>
</evidence>
<dbReference type="Proteomes" id="UP000486602">
    <property type="component" value="Unassembled WGS sequence"/>
</dbReference>
<feature type="domain" description="Ppx/GppA phosphatase N-terminal" evidence="1">
    <location>
        <begin position="20"/>
        <end position="284"/>
    </location>
</feature>
<organism evidence="2 3">
    <name type="scientific">Cryomorpha ignava</name>
    <dbReference type="NCBI Taxonomy" id="101383"/>
    <lineage>
        <taxon>Bacteria</taxon>
        <taxon>Pseudomonadati</taxon>
        <taxon>Bacteroidota</taxon>
        <taxon>Flavobacteriia</taxon>
        <taxon>Flavobacteriales</taxon>
        <taxon>Cryomorphaceae</taxon>
        <taxon>Cryomorpha</taxon>
    </lineage>
</organism>
<dbReference type="PANTHER" id="PTHR30005:SF0">
    <property type="entry name" value="RETROGRADE REGULATION PROTEIN 2"/>
    <property type="match status" value="1"/>
</dbReference>
<reference evidence="2 3" key="1">
    <citation type="submission" date="2020-02" db="EMBL/GenBank/DDBJ databases">
        <title>Out from the shadows clarifying the taxonomy of the family Cryomorphaceae and related taxa by utilizing the GTDB taxonomic framework.</title>
        <authorList>
            <person name="Bowman J.P."/>
        </authorList>
    </citation>
    <scope>NUCLEOTIDE SEQUENCE [LARGE SCALE GENOMIC DNA]</scope>
    <source>
        <strain evidence="2 3">QSSC 1-22</strain>
    </source>
</reference>
<comment type="caution">
    <text evidence="2">The sequence shown here is derived from an EMBL/GenBank/DDBJ whole genome shotgun (WGS) entry which is preliminary data.</text>
</comment>
<dbReference type="AlphaFoldDB" id="A0A7K3WS65"/>
<dbReference type="CDD" id="cd24006">
    <property type="entry name" value="ASKHA_NBD_PPX_GppA"/>
    <property type="match status" value="1"/>
</dbReference>
<dbReference type="Pfam" id="PF02541">
    <property type="entry name" value="Ppx-GppA"/>
    <property type="match status" value="1"/>
</dbReference>
<dbReference type="Gene3D" id="3.30.420.150">
    <property type="entry name" value="Exopolyphosphatase. Domain 2"/>
    <property type="match status" value="1"/>
</dbReference>
<dbReference type="Gene3D" id="3.30.420.40">
    <property type="match status" value="1"/>
</dbReference>
<accession>A0A7K3WS65</accession>
<evidence type="ECO:0000259" key="1">
    <source>
        <dbReference type="Pfam" id="PF02541"/>
    </source>
</evidence>
<dbReference type="PANTHER" id="PTHR30005">
    <property type="entry name" value="EXOPOLYPHOSPHATASE"/>
    <property type="match status" value="1"/>
</dbReference>
<dbReference type="RefSeq" id="WP_163285913.1">
    <property type="nucleotide sequence ID" value="NZ_JAAGVY010000027.1"/>
</dbReference>
<dbReference type="InterPro" id="IPR043129">
    <property type="entry name" value="ATPase_NBD"/>
</dbReference>